<protein>
    <submittedName>
        <fullName evidence="1">Uncharacterized protein</fullName>
    </submittedName>
</protein>
<proteinExistence type="predicted"/>
<accession>T1GEV5</accession>
<reference evidence="2" key="1">
    <citation type="submission" date="2013-02" db="EMBL/GenBank/DDBJ databases">
        <authorList>
            <person name="Hughes D."/>
        </authorList>
    </citation>
    <scope>NUCLEOTIDE SEQUENCE</scope>
    <source>
        <strain>Durham</strain>
        <strain evidence="2">NC isolate 2 -- Noor lab</strain>
    </source>
</reference>
<keyword evidence="2" id="KW-1185">Reference proteome</keyword>
<dbReference type="EMBL" id="CAQQ02150366">
    <property type="status" value="NOT_ANNOTATED_CDS"/>
    <property type="molecule type" value="Genomic_DNA"/>
</dbReference>
<sequence>MEIDRKEDLEPDGVTSYHVMLEQLASPTAKNREVWKVAIDQAESNLRFVIAGYNLIGEWESPLSSVLMIVLFYKPNH</sequence>
<reference evidence="1" key="2">
    <citation type="submission" date="2015-06" db="UniProtKB">
        <authorList>
            <consortium name="EnsemblMetazoa"/>
        </authorList>
    </citation>
    <scope>IDENTIFICATION</scope>
</reference>
<dbReference type="Proteomes" id="UP000015102">
    <property type="component" value="Unassembled WGS sequence"/>
</dbReference>
<dbReference type="HOGENOM" id="CLU_2640969_0_0_1"/>
<evidence type="ECO:0000313" key="1">
    <source>
        <dbReference type="EnsemblMetazoa" id="MESCA001876-PA"/>
    </source>
</evidence>
<dbReference type="AlphaFoldDB" id="T1GEV5"/>
<dbReference type="EnsemblMetazoa" id="MESCA001876-RA">
    <property type="protein sequence ID" value="MESCA001876-PA"/>
    <property type="gene ID" value="MESCA001876"/>
</dbReference>
<evidence type="ECO:0000313" key="2">
    <source>
        <dbReference type="Proteomes" id="UP000015102"/>
    </source>
</evidence>
<name>T1GEV5_MEGSC</name>
<organism evidence="1 2">
    <name type="scientific">Megaselia scalaris</name>
    <name type="common">Humpbacked fly</name>
    <name type="synonym">Phora scalaris</name>
    <dbReference type="NCBI Taxonomy" id="36166"/>
    <lineage>
        <taxon>Eukaryota</taxon>
        <taxon>Metazoa</taxon>
        <taxon>Ecdysozoa</taxon>
        <taxon>Arthropoda</taxon>
        <taxon>Hexapoda</taxon>
        <taxon>Insecta</taxon>
        <taxon>Pterygota</taxon>
        <taxon>Neoptera</taxon>
        <taxon>Endopterygota</taxon>
        <taxon>Diptera</taxon>
        <taxon>Brachycera</taxon>
        <taxon>Muscomorpha</taxon>
        <taxon>Platypezoidea</taxon>
        <taxon>Phoridae</taxon>
        <taxon>Megaseliini</taxon>
        <taxon>Megaselia</taxon>
    </lineage>
</organism>